<keyword evidence="3" id="KW-1185">Reference proteome</keyword>
<protein>
    <submittedName>
        <fullName evidence="2">Uncharacterized protein</fullName>
    </submittedName>
</protein>
<dbReference type="AlphaFoldDB" id="A0A1E3PXP6"/>
<sequence>MLKRQSPTSTCIPLSSKRPRAAHGVSARGRLDLAANAIPSKPKRKRVTQKKKQPRTRVYDEINERTVLTTVPASDEDLSASDCDGIFLSPKWKPINRTPVATPIDEPNPGVRNEIRKQVSLLKNELLSDLVVKENEIQDQIRKSIKVLYHPLTSSSVTSIPPESWTLSQLARIPDGSPTRDFVPPWFASHSPSPCFGASSPANQAPSHTHHKTLDLLRDFTDEIKSEFKLVEDDNDGELWTDYLHKFIDRGLDIKKDDGIVDAEPDLKLRSGGLDDGSRDLAKTHSPTKIRASEWWDTASFNELVAKVYKLLLVAGDEIVA</sequence>
<evidence type="ECO:0000313" key="3">
    <source>
        <dbReference type="Proteomes" id="UP000094385"/>
    </source>
</evidence>
<feature type="region of interest" description="Disordered" evidence="1">
    <location>
        <begin position="1"/>
        <end position="32"/>
    </location>
</feature>
<reference evidence="2 3" key="1">
    <citation type="journal article" date="2016" name="Proc. Natl. Acad. Sci. U.S.A.">
        <title>Comparative genomics of biotechnologically important yeasts.</title>
        <authorList>
            <person name="Riley R."/>
            <person name="Haridas S."/>
            <person name="Wolfe K.H."/>
            <person name="Lopes M.R."/>
            <person name="Hittinger C.T."/>
            <person name="Goeker M."/>
            <person name="Salamov A.A."/>
            <person name="Wisecaver J.H."/>
            <person name="Long T.M."/>
            <person name="Calvey C.H."/>
            <person name="Aerts A.L."/>
            <person name="Barry K.W."/>
            <person name="Choi C."/>
            <person name="Clum A."/>
            <person name="Coughlan A.Y."/>
            <person name="Deshpande S."/>
            <person name="Douglass A.P."/>
            <person name="Hanson S.J."/>
            <person name="Klenk H.-P."/>
            <person name="LaButti K.M."/>
            <person name="Lapidus A."/>
            <person name="Lindquist E.A."/>
            <person name="Lipzen A.M."/>
            <person name="Meier-Kolthoff J.P."/>
            <person name="Ohm R.A."/>
            <person name="Otillar R.P."/>
            <person name="Pangilinan J.L."/>
            <person name="Peng Y."/>
            <person name="Rokas A."/>
            <person name="Rosa C.A."/>
            <person name="Scheuner C."/>
            <person name="Sibirny A.A."/>
            <person name="Slot J.C."/>
            <person name="Stielow J.B."/>
            <person name="Sun H."/>
            <person name="Kurtzman C.P."/>
            <person name="Blackwell M."/>
            <person name="Grigoriev I.V."/>
            <person name="Jeffries T.W."/>
        </authorList>
    </citation>
    <scope>NUCLEOTIDE SEQUENCE [LARGE SCALE GENOMIC DNA]</scope>
    <source>
        <strain evidence="2 3">NRRL Y-11557</strain>
    </source>
</reference>
<name>A0A1E3PXP6_LIPST</name>
<organism evidence="2 3">
    <name type="scientific">Lipomyces starkeyi NRRL Y-11557</name>
    <dbReference type="NCBI Taxonomy" id="675824"/>
    <lineage>
        <taxon>Eukaryota</taxon>
        <taxon>Fungi</taxon>
        <taxon>Dikarya</taxon>
        <taxon>Ascomycota</taxon>
        <taxon>Saccharomycotina</taxon>
        <taxon>Lipomycetes</taxon>
        <taxon>Lipomycetales</taxon>
        <taxon>Lipomycetaceae</taxon>
        <taxon>Lipomyces</taxon>
    </lineage>
</organism>
<evidence type="ECO:0000313" key="2">
    <source>
        <dbReference type="EMBL" id="ODQ70166.1"/>
    </source>
</evidence>
<feature type="compositionally biased region" description="Polar residues" evidence="1">
    <location>
        <begin position="1"/>
        <end position="13"/>
    </location>
</feature>
<evidence type="ECO:0000256" key="1">
    <source>
        <dbReference type="SAM" id="MobiDB-lite"/>
    </source>
</evidence>
<dbReference type="EMBL" id="KV454301">
    <property type="protein sequence ID" value="ODQ70166.1"/>
    <property type="molecule type" value="Genomic_DNA"/>
</dbReference>
<proteinExistence type="predicted"/>
<accession>A0A1E3PXP6</accession>
<dbReference type="Proteomes" id="UP000094385">
    <property type="component" value="Unassembled WGS sequence"/>
</dbReference>
<dbReference type="OrthoDB" id="10621332at2759"/>
<gene>
    <name evidence="2" type="ORF">LIPSTDRAFT_176498</name>
</gene>